<reference evidence="2" key="1">
    <citation type="submission" date="2018-05" db="EMBL/GenBank/DDBJ databases">
        <title>Draft genome of Mucuna pruriens seed.</title>
        <authorList>
            <person name="Nnadi N.E."/>
            <person name="Vos R."/>
            <person name="Hasami M.H."/>
            <person name="Devisetty U.K."/>
            <person name="Aguiy J.C."/>
        </authorList>
    </citation>
    <scope>NUCLEOTIDE SEQUENCE [LARGE SCALE GENOMIC DNA]</scope>
    <source>
        <strain evidence="2">JCA_2017</strain>
    </source>
</reference>
<keyword evidence="3" id="KW-1185">Reference proteome</keyword>
<organism evidence="2 3">
    <name type="scientific">Mucuna pruriens</name>
    <name type="common">Velvet bean</name>
    <name type="synonym">Dolichos pruriens</name>
    <dbReference type="NCBI Taxonomy" id="157652"/>
    <lineage>
        <taxon>Eukaryota</taxon>
        <taxon>Viridiplantae</taxon>
        <taxon>Streptophyta</taxon>
        <taxon>Embryophyta</taxon>
        <taxon>Tracheophyta</taxon>
        <taxon>Spermatophyta</taxon>
        <taxon>Magnoliopsida</taxon>
        <taxon>eudicotyledons</taxon>
        <taxon>Gunneridae</taxon>
        <taxon>Pentapetalae</taxon>
        <taxon>rosids</taxon>
        <taxon>fabids</taxon>
        <taxon>Fabales</taxon>
        <taxon>Fabaceae</taxon>
        <taxon>Papilionoideae</taxon>
        <taxon>50 kb inversion clade</taxon>
        <taxon>NPAAA clade</taxon>
        <taxon>indigoferoid/millettioid clade</taxon>
        <taxon>Phaseoleae</taxon>
        <taxon>Mucuna</taxon>
    </lineage>
</organism>
<comment type="caution">
    <text evidence="2">The sequence shown here is derived from an EMBL/GenBank/DDBJ whole genome shotgun (WGS) entry which is preliminary data.</text>
</comment>
<dbReference type="AlphaFoldDB" id="A0A371GST6"/>
<evidence type="ECO:0000313" key="2">
    <source>
        <dbReference type="EMBL" id="RDX93526.1"/>
    </source>
</evidence>
<evidence type="ECO:0000313" key="3">
    <source>
        <dbReference type="Proteomes" id="UP000257109"/>
    </source>
</evidence>
<gene>
    <name evidence="2" type="ORF">CR513_24205</name>
</gene>
<proteinExistence type="predicted"/>
<feature type="region of interest" description="Disordered" evidence="1">
    <location>
        <begin position="166"/>
        <end position="189"/>
    </location>
</feature>
<dbReference type="Proteomes" id="UP000257109">
    <property type="component" value="Unassembled WGS sequence"/>
</dbReference>
<sequence>MPSKACREDERIHPSWSVIFLNLDLRSSIDQASLRHHAPPNNGMRTSAVSAFVEAGLNVRCRSGSFGSKSGPTRSHNKHAFIPRIKLFNQSMEVLLPLSKVNKQHRNLKSNQKMIELLTRHMLSISQVSNNDSASKARGHNPKGHWYSRGKRGDAEWKDLCSRRLVRQRPHSRKAMQGSRGAKEGGDEG</sequence>
<feature type="region of interest" description="Disordered" evidence="1">
    <location>
        <begin position="128"/>
        <end position="150"/>
    </location>
</feature>
<name>A0A371GST6_MUCPR</name>
<feature type="non-terminal residue" evidence="2">
    <location>
        <position position="1"/>
    </location>
</feature>
<protein>
    <submittedName>
        <fullName evidence="2">Uncharacterized protein</fullName>
    </submittedName>
</protein>
<evidence type="ECO:0000256" key="1">
    <source>
        <dbReference type="SAM" id="MobiDB-lite"/>
    </source>
</evidence>
<dbReference type="EMBL" id="QJKJ01004596">
    <property type="protein sequence ID" value="RDX93526.1"/>
    <property type="molecule type" value="Genomic_DNA"/>
</dbReference>
<accession>A0A371GST6</accession>
<feature type="compositionally biased region" description="Basic residues" evidence="1">
    <location>
        <begin position="137"/>
        <end position="150"/>
    </location>
</feature>